<protein>
    <submittedName>
        <fullName evidence="2">Uncharacterized protein</fullName>
    </submittedName>
</protein>
<dbReference type="Proteomes" id="UP000701853">
    <property type="component" value="Chromosome 13"/>
</dbReference>
<evidence type="ECO:0000256" key="1">
    <source>
        <dbReference type="SAM" id="MobiDB-lite"/>
    </source>
</evidence>
<sequence>MEKKGPSSLLKSTTMTERKTPMADHGVTLARKAGGWCPDRWWRTWQRKRAAVEGEGG</sequence>
<dbReference type="AlphaFoldDB" id="A0A8J5XP30"/>
<reference evidence="2 3" key="1">
    <citation type="journal article" date="2021" name="bioRxiv">
        <title>The Gossypium anomalum genome as a resource for cotton improvement and evolutionary analysis of hybrid incompatibility.</title>
        <authorList>
            <person name="Grover C.E."/>
            <person name="Yuan D."/>
            <person name="Arick M.A."/>
            <person name="Miller E.R."/>
            <person name="Hu G."/>
            <person name="Peterson D.G."/>
            <person name="Wendel J.F."/>
            <person name="Udall J.A."/>
        </authorList>
    </citation>
    <scope>NUCLEOTIDE SEQUENCE [LARGE SCALE GENOMIC DNA]</scope>
    <source>
        <strain evidence="2">JFW-Udall</strain>
        <tissue evidence="2">Leaf</tissue>
    </source>
</reference>
<accession>A0A8J5XP30</accession>
<organism evidence="2 3">
    <name type="scientific">Gossypium anomalum</name>
    <dbReference type="NCBI Taxonomy" id="47600"/>
    <lineage>
        <taxon>Eukaryota</taxon>
        <taxon>Viridiplantae</taxon>
        <taxon>Streptophyta</taxon>
        <taxon>Embryophyta</taxon>
        <taxon>Tracheophyta</taxon>
        <taxon>Spermatophyta</taxon>
        <taxon>Magnoliopsida</taxon>
        <taxon>eudicotyledons</taxon>
        <taxon>Gunneridae</taxon>
        <taxon>Pentapetalae</taxon>
        <taxon>rosids</taxon>
        <taxon>malvids</taxon>
        <taxon>Malvales</taxon>
        <taxon>Malvaceae</taxon>
        <taxon>Malvoideae</taxon>
        <taxon>Gossypium</taxon>
    </lineage>
</organism>
<proteinExistence type="predicted"/>
<dbReference type="OrthoDB" id="10408359at2759"/>
<dbReference type="EMBL" id="JAHUZN010000013">
    <property type="protein sequence ID" value="KAG8472098.1"/>
    <property type="molecule type" value="Genomic_DNA"/>
</dbReference>
<evidence type="ECO:0000313" key="2">
    <source>
        <dbReference type="EMBL" id="KAG8472098.1"/>
    </source>
</evidence>
<gene>
    <name evidence="2" type="ORF">CXB51_036485</name>
</gene>
<comment type="caution">
    <text evidence="2">The sequence shown here is derived from an EMBL/GenBank/DDBJ whole genome shotgun (WGS) entry which is preliminary data.</text>
</comment>
<feature type="region of interest" description="Disordered" evidence="1">
    <location>
        <begin position="1"/>
        <end position="26"/>
    </location>
</feature>
<keyword evidence="3" id="KW-1185">Reference proteome</keyword>
<evidence type="ECO:0000313" key="3">
    <source>
        <dbReference type="Proteomes" id="UP000701853"/>
    </source>
</evidence>
<name>A0A8J5XP30_9ROSI</name>